<comment type="caution">
    <text evidence="2">The sequence shown here is derived from an EMBL/GenBank/DDBJ whole genome shotgun (WGS) entry which is preliminary data.</text>
</comment>
<dbReference type="EMBL" id="JAGHKO010000005">
    <property type="protein sequence ID" value="MBO9203205.1"/>
    <property type="molecule type" value="Genomic_DNA"/>
</dbReference>
<protein>
    <submittedName>
        <fullName evidence="2">AAA family ATPase</fullName>
    </submittedName>
</protein>
<dbReference type="InterPro" id="IPR038727">
    <property type="entry name" value="NadR/Ttd14_AAA_dom"/>
</dbReference>
<name>A0ABS3YZ56_9BACT</name>
<evidence type="ECO:0000259" key="1">
    <source>
        <dbReference type="Pfam" id="PF13521"/>
    </source>
</evidence>
<evidence type="ECO:0000313" key="3">
    <source>
        <dbReference type="Proteomes" id="UP000677244"/>
    </source>
</evidence>
<organism evidence="2 3">
    <name type="scientific">Niastella soli</name>
    <dbReference type="NCBI Taxonomy" id="2821487"/>
    <lineage>
        <taxon>Bacteria</taxon>
        <taxon>Pseudomonadati</taxon>
        <taxon>Bacteroidota</taxon>
        <taxon>Chitinophagia</taxon>
        <taxon>Chitinophagales</taxon>
        <taxon>Chitinophagaceae</taxon>
        <taxon>Niastella</taxon>
    </lineage>
</organism>
<gene>
    <name evidence="2" type="ORF">J7I42_23140</name>
</gene>
<dbReference type="Gene3D" id="3.40.50.300">
    <property type="entry name" value="P-loop containing nucleotide triphosphate hydrolases"/>
    <property type="match status" value="1"/>
</dbReference>
<feature type="domain" description="NadR/Ttd14 AAA" evidence="1">
    <location>
        <begin position="5"/>
        <end position="168"/>
    </location>
</feature>
<dbReference type="Pfam" id="PF13521">
    <property type="entry name" value="AAA_28"/>
    <property type="match status" value="1"/>
</dbReference>
<keyword evidence="3" id="KW-1185">Reference proteome</keyword>
<dbReference type="InterPro" id="IPR027417">
    <property type="entry name" value="P-loop_NTPase"/>
</dbReference>
<proteinExistence type="predicted"/>
<dbReference type="Proteomes" id="UP000677244">
    <property type="component" value="Unassembled WGS sequence"/>
</dbReference>
<sequence length="178" mass="19941">MQNFYIISGGPGSGKTSIINGLAKQGIPCMPEAGRAIIQDQIAIGGPALPWADKSAFAELMLCWEMRSYRQAQQWQGPVLFDRGIPDVMGYLLLNNLPVPAHIEKAAQSFQYNLQVFLAPPWPDIYTTDNERKQSELEATATYNMMVTVYSKLGYTINLLPLTTVEERVQFLIKTIRN</sequence>
<dbReference type="SUPFAM" id="SSF52540">
    <property type="entry name" value="P-loop containing nucleoside triphosphate hydrolases"/>
    <property type="match status" value="1"/>
</dbReference>
<dbReference type="RefSeq" id="WP_209141256.1">
    <property type="nucleotide sequence ID" value="NZ_JAGHKO010000005.1"/>
</dbReference>
<evidence type="ECO:0000313" key="2">
    <source>
        <dbReference type="EMBL" id="MBO9203205.1"/>
    </source>
</evidence>
<reference evidence="2 3" key="1">
    <citation type="submission" date="2021-03" db="EMBL/GenBank/DDBJ databases">
        <title>Assistant Professor.</title>
        <authorList>
            <person name="Huq M.A."/>
        </authorList>
    </citation>
    <scope>NUCLEOTIDE SEQUENCE [LARGE SCALE GENOMIC DNA]</scope>
    <source>
        <strain evidence="2 3">MAH-29</strain>
    </source>
</reference>
<accession>A0ABS3YZ56</accession>